<evidence type="ECO:0000256" key="6">
    <source>
        <dbReference type="ARBA" id="ARBA00022556"/>
    </source>
</evidence>
<dbReference type="Proteomes" id="UP001142610">
    <property type="component" value="Unassembled WGS sequence"/>
</dbReference>
<dbReference type="GO" id="GO:0009244">
    <property type="term" value="P:lipopolysaccharide core region biosynthetic process"/>
    <property type="evidence" value="ECO:0007669"/>
    <property type="project" value="TreeGrafter"/>
</dbReference>
<dbReference type="EMBL" id="JANIBC010000003">
    <property type="protein sequence ID" value="MCQ8184932.1"/>
    <property type="molecule type" value="Genomic_DNA"/>
</dbReference>
<dbReference type="GO" id="GO:0009029">
    <property type="term" value="F:lipid-A 4'-kinase activity"/>
    <property type="evidence" value="ECO:0007669"/>
    <property type="project" value="UniProtKB-UniRule"/>
</dbReference>
<evidence type="ECO:0000313" key="15">
    <source>
        <dbReference type="Proteomes" id="UP001142610"/>
    </source>
</evidence>
<proteinExistence type="inferred from homology"/>
<evidence type="ECO:0000256" key="9">
    <source>
        <dbReference type="ARBA" id="ARBA00022777"/>
    </source>
</evidence>
<keyword evidence="15" id="KW-1185">Reference proteome</keyword>
<dbReference type="PANTHER" id="PTHR42724">
    <property type="entry name" value="TETRAACYLDISACCHARIDE 4'-KINASE"/>
    <property type="match status" value="1"/>
</dbReference>
<dbReference type="EC" id="2.7.1.130" evidence="3 13"/>
<dbReference type="SUPFAM" id="SSF52540">
    <property type="entry name" value="P-loop containing nucleoside triphosphate hydrolases"/>
    <property type="match status" value="1"/>
</dbReference>
<evidence type="ECO:0000256" key="5">
    <source>
        <dbReference type="ARBA" id="ARBA00022516"/>
    </source>
</evidence>
<evidence type="ECO:0000256" key="4">
    <source>
        <dbReference type="ARBA" id="ARBA00016436"/>
    </source>
</evidence>
<keyword evidence="7 13" id="KW-0808">Transferase</keyword>
<reference evidence="14" key="1">
    <citation type="submission" date="2022-07" db="EMBL/GenBank/DDBJ databases">
        <title>Parvularcula maris sp. nov., an algicidal bacterium isolated from seawater.</title>
        <authorList>
            <person name="Li F."/>
        </authorList>
    </citation>
    <scope>NUCLEOTIDE SEQUENCE</scope>
    <source>
        <strain evidence="14">BGMRC 0090</strain>
    </source>
</reference>
<dbReference type="InterPro" id="IPR003758">
    <property type="entry name" value="LpxK"/>
</dbReference>
<dbReference type="GO" id="GO:0005886">
    <property type="term" value="C:plasma membrane"/>
    <property type="evidence" value="ECO:0007669"/>
    <property type="project" value="TreeGrafter"/>
</dbReference>
<protein>
    <recommendedName>
        <fullName evidence="4 13">Tetraacyldisaccharide 4'-kinase</fullName>
        <ecNumber evidence="3 13">2.7.1.130</ecNumber>
    </recommendedName>
    <alternativeName>
        <fullName evidence="12 13">Lipid A 4'-kinase</fullName>
    </alternativeName>
</protein>
<evidence type="ECO:0000256" key="8">
    <source>
        <dbReference type="ARBA" id="ARBA00022741"/>
    </source>
</evidence>
<keyword evidence="11 13" id="KW-0443">Lipid metabolism</keyword>
<dbReference type="HAMAP" id="MF_00409">
    <property type="entry name" value="LpxK"/>
    <property type="match status" value="1"/>
</dbReference>
<comment type="catalytic activity">
    <reaction evidence="13">
        <text>a lipid A disaccharide + ATP = a lipid IVA + ADP + H(+)</text>
        <dbReference type="Rhea" id="RHEA:67840"/>
        <dbReference type="ChEBI" id="CHEBI:15378"/>
        <dbReference type="ChEBI" id="CHEBI:30616"/>
        <dbReference type="ChEBI" id="CHEBI:176343"/>
        <dbReference type="ChEBI" id="CHEBI:176425"/>
        <dbReference type="ChEBI" id="CHEBI:456216"/>
        <dbReference type="EC" id="2.7.1.130"/>
    </reaction>
</comment>
<dbReference type="NCBIfam" id="TIGR00682">
    <property type="entry name" value="lpxK"/>
    <property type="match status" value="1"/>
</dbReference>
<dbReference type="GO" id="GO:0005524">
    <property type="term" value="F:ATP binding"/>
    <property type="evidence" value="ECO:0007669"/>
    <property type="project" value="UniProtKB-UniRule"/>
</dbReference>
<evidence type="ECO:0000256" key="13">
    <source>
        <dbReference type="HAMAP-Rule" id="MF_00409"/>
    </source>
</evidence>
<keyword evidence="5 13" id="KW-0444">Lipid biosynthesis</keyword>
<dbReference type="RefSeq" id="WP_256618793.1">
    <property type="nucleotide sequence ID" value="NZ_JANIBC010000003.1"/>
</dbReference>
<gene>
    <name evidence="13 14" type="primary">lpxK</name>
    <name evidence="14" type="ORF">NOG11_05960</name>
</gene>
<evidence type="ECO:0000256" key="3">
    <source>
        <dbReference type="ARBA" id="ARBA00012071"/>
    </source>
</evidence>
<organism evidence="14 15">
    <name type="scientific">Parvularcula maris</name>
    <dbReference type="NCBI Taxonomy" id="2965077"/>
    <lineage>
        <taxon>Bacteria</taxon>
        <taxon>Pseudomonadati</taxon>
        <taxon>Pseudomonadota</taxon>
        <taxon>Alphaproteobacteria</taxon>
        <taxon>Parvularculales</taxon>
        <taxon>Parvularculaceae</taxon>
        <taxon>Parvularcula</taxon>
    </lineage>
</organism>
<dbReference type="GO" id="GO:0009245">
    <property type="term" value="P:lipid A biosynthetic process"/>
    <property type="evidence" value="ECO:0007669"/>
    <property type="project" value="UniProtKB-UniRule"/>
</dbReference>
<comment type="function">
    <text evidence="1 13">Transfers the gamma-phosphate of ATP to the 4'-position of a tetraacyldisaccharide 1-phosphate intermediate (termed DS-1-P) to form tetraacyldisaccharide 1,4'-bis-phosphate (lipid IVA).</text>
</comment>
<dbReference type="InterPro" id="IPR027417">
    <property type="entry name" value="P-loop_NTPase"/>
</dbReference>
<name>A0A9X2L8F1_9PROT</name>
<keyword evidence="6 13" id="KW-0441">Lipid A biosynthesis</keyword>
<evidence type="ECO:0000256" key="7">
    <source>
        <dbReference type="ARBA" id="ARBA00022679"/>
    </source>
</evidence>
<comment type="similarity">
    <text evidence="13">Belongs to the LpxK family.</text>
</comment>
<evidence type="ECO:0000256" key="12">
    <source>
        <dbReference type="ARBA" id="ARBA00029757"/>
    </source>
</evidence>
<dbReference type="AlphaFoldDB" id="A0A9X2L8F1"/>
<evidence type="ECO:0000313" key="14">
    <source>
        <dbReference type="EMBL" id="MCQ8184932.1"/>
    </source>
</evidence>
<keyword evidence="8 13" id="KW-0547">Nucleotide-binding</keyword>
<evidence type="ECO:0000256" key="1">
    <source>
        <dbReference type="ARBA" id="ARBA00002274"/>
    </source>
</evidence>
<dbReference type="PANTHER" id="PTHR42724:SF1">
    <property type="entry name" value="TETRAACYLDISACCHARIDE 4'-KINASE, MITOCHONDRIAL-RELATED"/>
    <property type="match status" value="1"/>
</dbReference>
<evidence type="ECO:0000256" key="2">
    <source>
        <dbReference type="ARBA" id="ARBA00004870"/>
    </source>
</evidence>
<keyword evidence="10 13" id="KW-0067">ATP-binding</keyword>
<sequence>MPLSAPSFWSKKPGTSLRAKLLSPLGSAYHREVQRRLETRQPAEIDCPVVCVGNATMGGVGKTPFVAWLNEELIKTGRSPIILTRGYGGREEGPLVVADTARAEDVGDEPLLLARNAMVVVAKDRAAGARFAAEAGADPILMDDGLQNPSLRKDCSLLLIDGEAWFGNEEVFPAGPLREKPEAAAARCDAIVLIGETSDRTEERVKPLAQGKPVFRARFEMDEADLPSGPVVAFCGIGRPERFERSLCDAGVNLSEFVAFPDHHFLSERDLRSLRRTAEAANAMLVTTQKDFARLRTEDHEGITPVGGTISVAEPAELLRLIEEKL</sequence>
<dbReference type="Pfam" id="PF02606">
    <property type="entry name" value="LpxK"/>
    <property type="match status" value="1"/>
</dbReference>
<keyword evidence="9 13" id="KW-0418">Kinase</keyword>
<accession>A0A9X2L8F1</accession>
<evidence type="ECO:0000256" key="11">
    <source>
        <dbReference type="ARBA" id="ARBA00023098"/>
    </source>
</evidence>
<comment type="caution">
    <text evidence="14">The sequence shown here is derived from an EMBL/GenBank/DDBJ whole genome shotgun (WGS) entry which is preliminary data.</text>
</comment>
<evidence type="ECO:0000256" key="10">
    <source>
        <dbReference type="ARBA" id="ARBA00022840"/>
    </source>
</evidence>
<comment type="pathway">
    <text evidence="2 13">Glycolipid biosynthesis; lipid IV(A) biosynthesis; lipid IV(A) from (3R)-3-hydroxytetradecanoyl-[acyl-carrier-protein] and UDP-N-acetyl-alpha-D-glucosamine: step 6/6.</text>
</comment>
<feature type="binding site" evidence="13">
    <location>
        <begin position="56"/>
        <end position="63"/>
    </location>
    <ligand>
        <name>ATP</name>
        <dbReference type="ChEBI" id="CHEBI:30616"/>
    </ligand>
</feature>